<dbReference type="PANTHER" id="PTHR27001">
    <property type="entry name" value="OS01G0253100 PROTEIN"/>
    <property type="match status" value="1"/>
</dbReference>
<dbReference type="SUPFAM" id="SSF56112">
    <property type="entry name" value="Protein kinase-like (PK-like)"/>
    <property type="match status" value="1"/>
</dbReference>
<protein>
    <recommendedName>
        <fullName evidence="3">Protein kinase domain-containing protein</fullName>
    </recommendedName>
</protein>
<evidence type="ECO:0000259" key="3">
    <source>
        <dbReference type="PROSITE" id="PS50011"/>
    </source>
</evidence>
<dbReference type="InterPro" id="IPR000719">
    <property type="entry name" value="Prot_kinase_dom"/>
</dbReference>
<name>A0A9P5PMW4_9AGAR</name>
<keyword evidence="5" id="KW-1185">Reference proteome</keyword>
<reference evidence="4" key="1">
    <citation type="submission" date="2020-11" db="EMBL/GenBank/DDBJ databases">
        <authorList>
            <consortium name="DOE Joint Genome Institute"/>
            <person name="Ahrendt S."/>
            <person name="Riley R."/>
            <person name="Andreopoulos W."/>
            <person name="Labutti K."/>
            <person name="Pangilinan J."/>
            <person name="Ruiz-Duenas F.J."/>
            <person name="Barrasa J.M."/>
            <person name="Sanchez-Garcia M."/>
            <person name="Camarero S."/>
            <person name="Miyauchi S."/>
            <person name="Serrano A."/>
            <person name="Linde D."/>
            <person name="Babiker R."/>
            <person name="Drula E."/>
            <person name="Ayuso-Fernandez I."/>
            <person name="Pacheco R."/>
            <person name="Padilla G."/>
            <person name="Ferreira P."/>
            <person name="Barriuso J."/>
            <person name="Kellner H."/>
            <person name="Castanera R."/>
            <person name="Alfaro M."/>
            <person name="Ramirez L."/>
            <person name="Pisabarro A.G."/>
            <person name="Kuo A."/>
            <person name="Tritt A."/>
            <person name="Lipzen A."/>
            <person name="He G."/>
            <person name="Yan M."/>
            <person name="Ng V."/>
            <person name="Cullen D."/>
            <person name="Martin F."/>
            <person name="Rosso M.-N."/>
            <person name="Henrissat B."/>
            <person name="Hibbett D."/>
            <person name="Martinez A.T."/>
            <person name="Grigoriev I.V."/>
        </authorList>
    </citation>
    <scope>NUCLEOTIDE SEQUENCE</scope>
    <source>
        <strain evidence="4">AH 40177</strain>
    </source>
</reference>
<organism evidence="4 5">
    <name type="scientific">Rhodocollybia butyracea</name>
    <dbReference type="NCBI Taxonomy" id="206335"/>
    <lineage>
        <taxon>Eukaryota</taxon>
        <taxon>Fungi</taxon>
        <taxon>Dikarya</taxon>
        <taxon>Basidiomycota</taxon>
        <taxon>Agaricomycotina</taxon>
        <taxon>Agaricomycetes</taxon>
        <taxon>Agaricomycetidae</taxon>
        <taxon>Agaricales</taxon>
        <taxon>Marasmiineae</taxon>
        <taxon>Omphalotaceae</taxon>
        <taxon>Rhodocollybia</taxon>
    </lineage>
</organism>
<dbReference type="GO" id="GO:0005886">
    <property type="term" value="C:plasma membrane"/>
    <property type="evidence" value="ECO:0007669"/>
    <property type="project" value="TreeGrafter"/>
</dbReference>
<evidence type="ECO:0000313" key="4">
    <source>
        <dbReference type="EMBL" id="KAF9065427.1"/>
    </source>
</evidence>
<feature type="domain" description="Protein kinase" evidence="3">
    <location>
        <begin position="97"/>
        <end position="223"/>
    </location>
</feature>
<sequence>MIFATVTELRNVLLNVQPKSSWMEDLLGPYEVLDEKSLQQLVDLIQSELDLVISTECVDPALSDGSVFHRRCLQALRFLSTRYRTLPSSLVIHDVQRNGQLPVGGGGFAQVCLKVLRLLVEPDEQVREKTHRRFCNEAILWKQLKHPNILPLLGVNVKLFEPSFCLISPWMKNKDIITFLRHNPSHNRHKALQEISAGLLYLHSRNPPITHGDIRGVCIHNFR</sequence>
<dbReference type="Proteomes" id="UP000772434">
    <property type="component" value="Unassembled WGS sequence"/>
</dbReference>
<dbReference type="Pfam" id="PF07714">
    <property type="entry name" value="PK_Tyr_Ser-Thr"/>
    <property type="match status" value="1"/>
</dbReference>
<dbReference type="GO" id="GO:0004672">
    <property type="term" value="F:protein kinase activity"/>
    <property type="evidence" value="ECO:0007669"/>
    <property type="project" value="InterPro"/>
</dbReference>
<dbReference type="GO" id="GO:0005524">
    <property type="term" value="F:ATP binding"/>
    <property type="evidence" value="ECO:0007669"/>
    <property type="project" value="UniProtKB-KW"/>
</dbReference>
<accession>A0A9P5PMW4</accession>
<dbReference type="Gene3D" id="1.10.510.10">
    <property type="entry name" value="Transferase(Phosphotransferase) domain 1"/>
    <property type="match status" value="1"/>
</dbReference>
<proteinExistence type="predicted"/>
<evidence type="ECO:0000313" key="5">
    <source>
        <dbReference type="Proteomes" id="UP000772434"/>
    </source>
</evidence>
<dbReference type="OrthoDB" id="3236663at2759"/>
<dbReference type="EMBL" id="JADNRY010000104">
    <property type="protein sequence ID" value="KAF9065427.1"/>
    <property type="molecule type" value="Genomic_DNA"/>
</dbReference>
<dbReference type="AlphaFoldDB" id="A0A9P5PMW4"/>
<dbReference type="InterPro" id="IPR011009">
    <property type="entry name" value="Kinase-like_dom_sf"/>
</dbReference>
<gene>
    <name evidence="4" type="ORF">BDP27DRAFT_1332048</name>
</gene>
<dbReference type="PANTHER" id="PTHR27001:SF931">
    <property type="entry name" value="OS11G0664100 PROTEIN"/>
    <property type="match status" value="1"/>
</dbReference>
<comment type="caution">
    <text evidence="4">The sequence shown here is derived from an EMBL/GenBank/DDBJ whole genome shotgun (WGS) entry which is preliminary data.</text>
</comment>
<dbReference type="InterPro" id="IPR001245">
    <property type="entry name" value="Ser-Thr/Tyr_kinase_cat_dom"/>
</dbReference>
<dbReference type="PROSITE" id="PS50011">
    <property type="entry name" value="PROTEIN_KINASE_DOM"/>
    <property type="match status" value="1"/>
</dbReference>
<evidence type="ECO:0000256" key="1">
    <source>
        <dbReference type="ARBA" id="ARBA00022741"/>
    </source>
</evidence>
<evidence type="ECO:0000256" key="2">
    <source>
        <dbReference type="ARBA" id="ARBA00022840"/>
    </source>
</evidence>
<keyword evidence="1" id="KW-0547">Nucleotide-binding</keyword>
<keyword evidence="2" id="KW-0067">ATP-binding</keyword>